<evidence type="ECO:0000313" key="5">
    <source>
        <dbReference type="Proteomes" id="UP000483286"/>
    </source>
</evidence>
<accession>A0A7C9I2M1</accession>
<proteinExistence type="predicted"/>
<reference evidence="4 5" key="1">
    <citation type="submission" date="2019-12" db="EMBL/GenBank/DDBJ databases">
        <title>Deinococcus sp. HMF7620 Genome sequencing and assembly.</title>
        <authorList>
            <person name="Kang H."/>
            <person name="Kim H."/>
            <person name="Joh K."/>
        </authorList>
    </citation>
    <scope>NUCLEOTIDE SEQUENCE [LARGE SCALE GENOMIC DNA]</scope>
    <source>
        <strain evidence="4 5">HMF7620</strain>
    </source>
</reference>
<evidence type="ECO:0000256" key="1">
    <source>
        <dbReference type="SAM" id="MobiDB-lite"/>
    </source>
</evidence>
<protein>
    <submittedName>
        <fullName evidence="4">META domain-containing protein</fullName>
    </submittedName>
</protein>
<feature type="region of interest" description="Disordered" evidence="1">
    <location>
        <begin position="1"/>
        <end position="24"/>
    </location>
</feature>
<dbReference type="Proteomes" id="UP000483286">
    <property type="component" value="Unassembled WGS sequence"/>
</dbReference>
<evidence type="ECO:0000313" key="4">
    <source>
        <dbReference type="EMBL" id="MVN89475.1"/>
    </source>
</evidence>
<dbReference type="EMBL" id="WQLB01000073">
    <property type="protein sequence ID" value="MVN89475.1"/>
    <property type="molecule type" value="Genomic_DNA"/>
</dbReference>
<feature type="signal peptide" evidence="2">
    <location>
        <begin position="1"/>
        <end position="46"/>
    </location>
</feature>
<keyword evidence="5" id="KW-1185">Reference proteome</keyword>
<dbReference type="Pfam" id="PF03724">
    <property type="entry name" value="META"/>
    <property type="match status" value="1"/>
</dbReference>
<dbReference type="InterPro" id="IPR038670">
    <property type="entry name" value="HslJ-like_sf"/>
</dbReference>
<dbReference type="InterPro" id="IPR005184">
    <property type="entry name" value="DUF306_Meta_HslJ"/>
</dbReference>
<feature type="chain" id="PRO_5028945811" evidence="2">
    <location>
        <begin position="47"/>
        <end position="166"/>
    </location>
</feature>
<gene>
    <name evidence="4" type="ORF">GO986_22340</name>
</gene>
<evidence type="ECO:0000259" key="3">
    <source>
        <dbReference type="Pfam" id="PF03724"/>
    </source>
</evidence>
<comment type="caution">
    <text evidence="4">The sequence shown here is derived from an EMBL/GenBank/DDBJ whole genome shotgun (WGS) entry which is preliminary data.</text>
</comment>
<dbReference type="AlphaFoldDB" id="A0A7C9I2M1"/>
<feature type="domain" description="DUF306" evidence="3">
    <location>
        <begin position="52"/>
        <end position="155"/>
    </location>
</feature>
<name>A0A7C9I2M1_9DEIO</name>
<dbReference type="Gene3D" id="2.40.128.270">
    <property type="match status" value="1"/>
</dbReference>
<evidence type="ECO:0000256" key="2">
    <source>
        <dbReference type="SAM" id="SignalP"/>
    </source>
</evidence>
<sequence>MDRDSSEAGLARPKKSSDWRHSQPPSCRMRVFLNLALLTAFSAASAAVPAPLNGIWTLTGFTVNGKAVKAPEPTLVIVGNRVSGRLGCGSYQGTISAGNNAVKVQVVPDPPPANVKCLYALPSDYHGALNAVTGYAITQDTQQLVLFSKTGRLTFQRIGYVTPAGK</sequence>
<keyword evidence="2" id="KW-0732">Signal</keyword>
<organism evidence="4 5">
    <name type="scientific">Deinococcus arboris</name>
    <dbReference type="NCBI Taxonomy" id="2682977"/>
    <lineage>
        <taxon>Bacteria</taxon>
        <taxon>Thermotogati</taxon>
        <taxon>Deinococcota</taxon>
        <taxon>Deinococci</taxon>
        <taxon>Deinococcales</taxon>
        <taxon>Deinococcaceae</taxon>
        <taxon>Deinococcus</taxon>
    </lineage>
</organism>